<feature type="domain" description="HYDIN/VesB/CFA65-like Ig-like" evidence="8">
    <location>
        <begin position="900"/>
        <end position="975"/>
    </location>
</feature>
<dbReference type="GO" id="GO:0005737">
    <property type="term" value="C:cytoplasm"/>
    <property type="evidence" value="ECO:0007669"/>
    <property type="project" value="UniProtKB-SubCell"/>
</dbReference>
<feature type="domain" description="Pyrrolo-quinoline quinone repeat" evidence="7">
    <location>
        <begin position="556"/>
        <end position="632"/>
    </location>
</feature>
<dbReference type="InterPro" id="IPR015943">
    <property type="entry name" value="WD40/YVTN_repeat-like_dom_sf"/>
</dbReference>
<feature type="domain" description="Pyrrolo-quinoline quinone repeat" evidence="7">
    <location>
        <begin position="648"/>
        <end position="768"/>
    </location>
</feature>
<dbReference type="PROSITE" id="PS00018">
    <property type="entry name" value="EF_HAND_1"/>
    <property type="match status" value="2"/>
</dbReference>
<keyword evidence="4" id="KW-0969">Cilium</keyword>
<evidence type="ECO:0000256" key="2">
    <source>
        <dbReference type="ARBA" id="ARBA00004496"/>
    </source>
</evidence>
<dbReference type="Pfam" id="PF22544">
    <property type="entry name" value="HYDIN_VesB_CFA65-like_Ig"/>
    <property type="match status" value="1"/>
</dbReference>
<evidence type="ECO:0000256" key="5">
    <source>
        <dbReference type="ARBA" id="ARBA00023273"/>
    </source>
</evidence>
<organism evidence="9 10">
    <name type="scientific">Eiseniibacteriota bacterium</name>
    <dbReference type="NCBI Taxonomy" id="2212470"/>
    <lineage>
        <taxon>Bacteria</taxon>
        <taxon>Candidatus Eiseniibacteriota</taxon>
    </lineage>
</organism>
<comment type="subcellular location">
    <subcellularLocation>
        <location evidence="1">Cell projection</location>
        <location evidence="1">Cilium</location>
    </subcellularLocation>
    <subcellularLocation>
        <location evidence="2">Cytoplasm</location>
    </subcellularLocation>
</comment>
<name>A0A948RVT5_UNCEI</name>
<dbReference type="SUPFAM" id="SSF50998">
    <property type="entry name" value="Quinoprotein alcohol dehydrogenase-like"/>
    <property type="match status" value="3"/>
</dbReference>
<accession>A0A948RVT5</accession>
<dbReference type="InterPro" id="IPR026444">
    <property type="entry name" value="Secre_tail"/>
</dbReference>
<evidence type="ECO:0000256" key="1">
    <source>
        <dbReference type="ARBA" id="ARBA00004138"/>
    </source>
</evidence>
<dbReference type="PANTHER" id="PTHR34512:SF30">
    <property type="entry name" value="OUTER MEMBRANE PROTEIN ASSEMBLY FACTOR BAMB"/>
    <property type="match status" value="1"/>
</dbReference>
<feature type="domain" description="Pyrrolo-quinoline quinone repeat" evidence="7">
    <location>
        <begin position="836"/>
        <end position="894"/>
    </location>
</feature>
<evidence type="ECO:0000259" key="8">
    <source>
        <dbReference type="Pfam" id="PF22544"/>
    </source>
</evidence>
<reference evidence="9" key="1">
    <citation type="submission" date="2021-05" db="EMBL/GenBank/DDBJ databases">
        <title>Energy efficiency and biological interactions define the core microbiome of deep oligotrophic groundwater.</title>
        <authorList>
            <person name="Mehrshad M."/>
            <person name="Lopez-Fernandez M."/>
            <person name="Bell E."/>
            <person name="Bernier-Latmani R."/>
            <person name="Bertilsson S."/>
            <person name="Dopson M."/>
        </authorList>
    </citation>
    <scope>NUCLEOTIDE SEQUENCE</scope>
    <source>
        <strain evidence="9">Modern_marine.mb.64</strain>
    </source>
</reference>
<dbReference type="InterPro" id="IPR053879">
    <property type="entry name" value="HYDIN_VesB_CFA65-like_Ig"/>
</dbReference>
<dbReference type="EMBL" id="JAHJDP010000078">
    <property type="protein sequence ID" value="MBU2691955.1"/>
    <property type="molecule type" value="Genomic_DNA"/>
</dbReference>
<dbReference type="InterPro" id="IPR002372">
    <property type="entry name" value="PQQ_rpt_dom"/>
</dbReference>
<dbReference type="InterPro" id="IPR018391">
    <property type="entry name" value="PQQ_b-propeller_rpt"/>
</dbReference>
<dbReference type="InterPro" id="IPR011047">
    <property type="entry name" value="Quinoprotein_ADH-like_sf"/>
</dbReference>
<dbReference type="NCBIfam" id="TIGR04393">
    <property type="entry name" value="rpt_T5SS_PEPC"/>
    <property type="match status" value="4"/>
</dbReference>
<evidence type="ECO:0000259" key="7">
    <source>
        <dbReference type="Pfam" id="PF13360"/>
    </source>
</evidence>
<feature type="chain" id="PRO_5037738136" evidence="6">
    <location>
        <begin position="29"/>
        <end position="1278"/>
    </location>
</feature>
<dbReference type="InterPro" id="IPR013783">
    <property type="entry name" value="Ig-like_fold"/>
</dbReference>
<dbReference type="AlphaFoldDB" id="A0A948RVT5"/>
<dbReference type="Gene3D" id="2.60.40.4070">
    <property type="match status" value="1"/>
</dbReference>
<keyword evidence="5" id="KW-0966">Cell projection</keyword>
<feature type="signal peptide" evidence="6">
    <location>
        <begin position="1"/>
        <end position="28"/>
    </location>
</feature>
<gene>
    <name evidence="9" type="ORF">KJ970_13630</name>
</gene>
<evidence type="ECO:0000313" key="10">
    <source>
        <dbReference type="Proteomes" id="UP000777784"/>
    </source>
</evidence>
<dbReference type="Proteomes" id="UP000777784">
    <property type="component" value="Unassembled WGS sequence"/>
</dbReference>
<dbReference type="InterPro" id="IPR018247">
    <property type="entry name" value="EF_Hand_1_Ca_BS"/>
</dbReference>
<keyword evidence="6" id="KW-0732">Signal</keyword>
<dbReference type="Pfam" id="PF13360">
    <property type="entry name" value="PQQ_2"/>
    <property type="match status" value="3"/>
</dbReference>
<dbReference type="Gene3D" id="2.60.40.10">
    <property type="entry name" value="Immunoglobulins"/>
    <property type="match status" value="1"/>
</dbReference>
<evidence type="ECO:0000256" key="6">
    <source>
        <dbReference type="SAM" id="SignalP"/>
    </source>
</evidence>
<evidence type="ECO:0000313" key="9">
    <source>
        <dbReference type="EMBL" id="MBU2691955.1"/>
    </source>
</evidence>
<dbReference type="SMART" id="SM00564">
    <property type="entry name" value="PQQ"/>
    <property type="match status" value="7"/>
</dbReference>
<comment type="caution">
    <text evidence="9">The sequence shown here is derived from an EMBL/GenBank/DDBJ whole genome shotgun (WGS) entry which is preliminary data.</text>
</comment>
<evidence type="ECO:0000256" key="4">
    <source>
        <dbReference type="ARBA" id="ARBA00023069"/>
    </source>
</evidence>
<dbReference type="Gene3D" id="2.130.10.10">
    <property type="entry name" value="YVTN repeat-like/Quinoprotein amine dehydrogenase"/>
    <property type="match status" value="3"/>
</dbReference>
<sequence>MKRNSFVQYKMTMILFGVALLLLFSATAAQGVSTYWQAATGDWYNHSNWTDGIPSSGDEAFINNGGTALIGSQVGSTRDLTLGAGIGESGTVEMNGGSLIVEEYLYIGDSGTGLLSIENGAALSESEAITGVFIGYRENGEGSVVVSGPGSIWSRPWGLEMRIGENGQGSLDIQDSGQVSGGSASIGTGATGHGIVTVTGGDSNWLNAGLWVAELGIGELYIEAGATVSTSYTQVGGVPGGDGAVTVTGDGSSLNNTEYLIVAGASFGSLTIADGGEVSAEWTSGIGESSGSSGTITLIGDNSNFICQEDFAVAFDGTGVFTQTGGISIIAGKLLLGFNTNSSGTYEISNGFLGADSFFVGVDGDGILQISGAAAEIEISSLLSLGPNSTLAAVPGASIHMTGSNFENLSTDEIALAGLVNLGLIFEGGDGTTDEVEVGCVDYGPISEGYINNFALGKLTIGDADAGIVQLVDYFDNGNQVGPEGYDEALYVERLELGAGSVLDLNNLHLYWRTQFVDHGGLIINGNVIQVESPGEDWWPMAHHDLSHTGYTSSSAPDTNEIAWRHTTAEGIDAGPAVKDGMVFVGTNDGDVLCFDAFSGNLFWTFTTGDDVNSTPAIVDGKVYIGSNNHSIYCLPQFDPNGDGVIDPGEVVWSYATGTSVGSSPAVHNGRVFVGSVDHNMYCLDALSGDYLWSYLTDGYVWSSPAVADGKVYFGSQDGKVYCLNELTGEFIWSYTTEMEYVEGSPSVAYGYVYIGAFDGHIYCLPQEDPNSNGVIEPGEVIWSYHTGDWVGACPAVANGRVFIGSRNDYIYCLDAFNGSVIWSYLADFAVFSSAAIADGKVYLGCNAGTVYCLDEDSGDLIWRYSTGGSVYSSPAVAADRVYVGARNDGLYAFGRPLCQVSPTSLEFGCVDVGDYQDAEFSINNTGEGLLAGYVSASCEHFEIFDGEGAYSIPPGESWIVTVRYEPASYGEHECVIETGHYSCGEVICSGLGAGYDPIVDPRHSSAEWRDLLIFEPRALVCPEGDGSWLSVNVRDQYNAPMSGVGVSAIFNADCEMCICDIEDAVTDSSGTAEYHIRAGLDVSPSVDCCVVQTTVECLGVTIPWTAASGAEVDTSEWISPDLTGDCLVDSADVGIFMTDFGGVACRADFDGSGTVSAADYAILIQHEGHTCDPVGDIEEDPFILSHIGTGMYNYPNPFNLSMHIAFTLLKPGRVVLRVFDVSGRRVRTLIDGRREAKRHEVTWDGRDDLGGVIAPGIYFYVLDTPDQVKTGKVIYLK</sequence>
<protein>
    <submittedName>
        <fullName evidence="9">PQQ-binding-like beta-propeller repeat protein</fullName>
    </submittedName>
</protein>
<keyword evidence="3" id="KW-0963">Cytoplasm</keyword>
<dbReference type="PANTHER" id="PTHR34512">
    <property type="entry name" value="CELL SURFACE PROTEIN"/>
    <property type="match status" value="1"/>
</dbReference>
<evidence type="ECO:0000256" key="3">
    <source>
        <dbReference type="ARBA" id="ARBA00022490"/>
    </source>
</evidence>
<dbReference type="InterPro" id="IPR030895">
    <property type="entry name" value="T5SS_PEPC_rpt"/>
</dbReference>
<dbReference type="NCBIfam" id="TIGR04183">
    <property type="entry name" value="Por_Secre_tail"/>
    <property type="match status" value="1"/>
</dbReference>
<proteinExistence type="predicted"/>